<dbReference type="Proteomes" id="UP000642094">
    <property type="component" value="Unassembled WGS sequence"/>
</dbReference>
<dbReference type="CDD" id="cd16922">
    <property type="entry name" value="HATPase_EvgS-ArcB-TorS-like"/>
    <property type="match status" value="1"/>
</dbReference>
<dbReference type="Pfam" id="PF01590">
    <property type="entry name" value="GAF"/>
    <property type="match status" value="1"/>
</dbReference>
<name>A0ABR7ZUM1_9CYAN</name>
<dbReference type="EC" id="2.7.13.3" evidence="3"/>
<evidence type="ECO:0000313" key="17">
    <source>
        <dbReference type="Proteomes" id="UP000642094"/>
    </source>
</evidence>
<dbReference type="InterPro" id="IPR003661">
    <property type="entry name" value="HisK_dim/P_dom"/>
</dbReference>
<evidence type="ECO:0000256" key="2">
    <source>
        <dbReference type="ARBA" id="ARBA00006402"/>
    </source>
</evidence>
<dbReference type="InterPro" id="IPR003594">
    <property type="entry name" value="HATPase_dom"/>
</dbReference>
<dbReference type="InterPro" id="IPR003018">
    <property type="entry name" value="GAF"/>
</dbReference>
<dbReference type="SMART" id="SM00448">
    <property type="entry name" value="REC"/>
    <property type="match status" value="1"/>
</dbReference>
<feature type="domain" description="Response regulatory" evidence="15">
    <location>
        <begin position="818"/>
        <end position="938"/>
    </location>
</feature>
<evidence type="ECO:0000256" key="3">
    <source>
        <dbReference type="ARBA" id="ARBA00012438"/>
    </source>
</evidence>
<evidence type="ECO:0000313" key="16">
    <source>
        <dbReference type="EMBL" id="MBD2187688.1"/>
    </source>
</evidence>
<keyword evidence="8" id="KW-0418">Kinase</keyword>
<dbReference type="Gene3D" id="3.40.50.2300">
    <property type="match status" value="1"/>
</dbReference>
<dbReference type="Pfam" id="PF02518">
    <property type="entry name" value="HATPase_c"/>
    <property type="match status" value="1"/>
</dbReference>
<evidence type="ECO:0000256" key="1">
    <source>
        <dbReference type="ARBA" id="ARBA00000085"/>
    </source>
</evidence>
<evidence type="ECO:0000256" key="6">
    <source>
        <dbReference type="ARBA" id="ARBA00022606"/>
    </source>
</evidence>
<dbReference type="InterPro" id="IPR011006">
    <property type="entry name" value="CheY-like_superfamily"/>
</dbReference>
<dbReference type="Gene3D" id="3.30.450.270">
    <property type="match status" value="1"/>
</dbReference>
<dbReference type="InterPro" id="IPR013515">
    <property type="entry name" value="Phytochrome_cen-reg"/>
</dbReference>
<dbReference type="InterPro" id="IPR036097">
    <property type="entry name" value="HisK_dim/P_sf"/>
</dbReference>
<dbReference type="PROSITE" id="PS50109">
    <property type="entry name" value="HIS_KIN"/>
    <property type="match status" value="1"/>
</dbReference>
<dbReference type="RefSeq" id="WP_190402552.1">
    <property type="nucleotide sequence ID" value="NZ_JACJQB010000007.1"/>
</dbReference>
<dbReference type="PRINTS" id="PR01033">
    <property type="entry name" value="PHYTOCHROME"/>
</dbReference>
<dbReference type="SUPFAM" id="SSF52172">
    <property type="entry name" value="CheY-like"/>
    <property type="match status" value="1"/>
</dbReference>
<evidence type="ECO:0000259" key="15">
    <source>
        <dbReference type="PROSITE" id="PS50110"/>
    </source>
</evidence>
<keyword evidence="10" id="KW-0902">Two-component regulatory system</keyword>
<dbReference type="SUPFAM" id="SSF55785">
    <property type="entry name" value="PYP-like sensor domain (PAS domain)"/>
    <property type="match status" value="1"/>
</dbReference>
<comment type="similarity">
    <text evidence="2">In the N-terminal section; belongs to the phytochrome family.</text>
</comment>
<comment type="caution">
    <text evidence="16">The sequence shown here is derived from an EMBL/GenBank/DDBJ whole genome shotgun (WGS) entry which is preliminary data.</text>
</comment>
<feature type="domain" description="Phytochrome chromophore attachment site" evidence="13">
    <location>
        <begin position="160"/>
        <end position="318"/>
    </location>
</feature>
<dbReference type="InterPro" id="IPR001294">
    <property type="entry name" value="Phytochrome"/>
</dbReference>
<evidence type="ECO:0000256" key="5">
    <source>
        <dbReference type="ARBA" id="ARBA00022553"/>
    </source>
</evidence>
<reference evidence="16 17" key="1">
    <citation type="journal article" date="2020" name="ISME J.">
        <title>Comparative genomics reveals insights into cyanobacterial evolution and habitat adaptation.</title>
        <authorList>
            <person name="Chen M.Y."/>
            <person name="Teng W.K."/>
            <person name="Zhao L."/>
            <person name="Hu C.X."/>
            <person name="Zhou Y.K."/>
            <person name="Han B.P."/>
            <person name="Song L.R."/>
            <person name="Shu W.S."/>
        </authorList>
    </citation>
    <scope>NUCLEOTIDE SEQUENCE [LARGE SCALE GENOMIC DNA]</scope>
    <source>
        <strain evidence="16 17">FACHB-723</strain>
    </source>
</reference>
<accession>A0ABR7ZUM1</accession>
<dbReference type="CDD" id="cd00082">
    <property type="entry name" value="HisKA"/>
    <property type="match status" value="1"/>
</dbReference>
<dbReference type="Pfam" id="PF00072">
    <property type="entry name" value="Response_reg"/>
    <property type="match status" value="1"/>
</dbReference>
<keyword evidence="6" id="KW-0716">Sensory transduction</keyword>
<evidence type="ECO:0000259" key="13">
    <source>
        <dbReference type="PROSITE" id="PS50046"/>
    </source>
</evidence>
<dbReference type="InterPro" id="IPR013654">
    <property type="entry name" value="PAS_2"/>
</dbReference>
<dbReference type="Gene3D" id="3.30.450.20">
    <property type="entry name" value="PAS domain"/>
    <property type="match status" value="1"/>
</dbReference>
<dbReference type="InterPro" id="IPR035965">
    <property type="entry name" value="PAS-like_dom_sf"/>
</dbReference>
<dbReference type="Pfam" id="PF00360">
    <property type="entry name" value="PHY"/>
    <property type="match status" value="1"/>
</dbReference>
<dbReference type="PANTHER" id="PTHR45339:SF1">
    <property type="entry name" value="HYBRID SIGNAL TRANSDUCTION HISTIDINE KINASE J"/>
    <property type="match status" value="1"/>
</dbReference>
<dbReference type="Gene3D" id="1.10.287.130">
    <property type="match status" value="1"/>
</dbReference>
<dbReference type="InterPro" id="IPR029016">
    <property type="entry name" value="GAF-like_dom_sf"/>
</dbReference>
<feature type="modified residue" description="4-aspartylphosphate" evidence="12">
    <location>
        <position position="867"/>
    </location>
</feature>
<evidence type="ECO:0000256" key="9">
    <source>
        <dbReference type="ARBA" id="ARBA00022991"/>
    </source>
</evidence>
<comment type="catalytic activity">
    <reaction evidence="1">
        <text>ATP + protein L-histidine = ADP + protein N-phospho-L-histidine.</text>
        <dbReference type="EC" id="2.7.13.3"/>
    </reaction>
</comment>
<dbReference type="PANTHER" id="PTHR45339">
    <property type="entry name" value="HYBRID SIGNAL TRANSDUCTION HISTIDINE KINASE J"/>
    <property type="match status" value="1"/>
</dbReference>
<sequence>MDYMELSQPTFLGLSLVSDQVLYKTCDREQIHLLGHIQPHGILIGIDETKLTILQISENTEQFLSLPTSSLINQPLSTILPQSQIDILLSFLSHEDLEVFNPIKLTIQVKRKKLLFQGIMHRSDGLLILELEPISQEQPPTLGFYYLAKASAINVRQAEGFDETSELLVKEIRKITGYDRVLIYKFDLDNSGVVIAENKAEHLESLLGLHYPAFDIPTMARQLYYKNWLRLIVDLNYEPVPIVPPNNPLTNKPLDLSLSTLRSVSNFHVKYLQKMGVTASLGISLINSGKLWGLIVCHHYSPKYIDYETRKTCEFLGQIMSVEIVNKHDQHLKRSQEKIKNIQLNLKQSILSGYHCIDRTFSNDTDSLLSLVNAQGAVICLGDHVSMVGICPSSTFVNSLVTFVLKKSQDVLHTNCLSEIYPEALEIKEQVSGLLAISISLNHTSYHIIWFRPEIVQTVDWAGDPSKLVDIDVEESTNPSPRRSFELWKETVKAKSLPWDEVEVEAALELRSTLMLAALEFSQQALKQEAERSEVANQAKSKFLARMSHELRTPLNAILGCTQLMQNQDAPNQEFGDYVNIISHSSEHLLNLIDDVLEISKIEAGKLVIEKSIFDFHLFLNNLQEMLHLKAQDKNLQLVFALHPNLPQHIQADEGKIRQILLNLLGNAIKFTDKGYVILRVSLIDAEIESAEVTLHFEIEDTGKGIAPEEIDNLFEAFVQTASGRESQTGTGLGLVISQQFAQFMGGQISVKSTLGRGTNFQFNIIVEKASGESSELIFPDKRETPSFKKSRLVISQLAGQQDIAKNITKGDLINSWRILLVEDNEFNQMIALRLLAKLGYQADCAVNGAEVLDAIKQKNYDLILMDLQMPVMDGLEATRRIRLLERGNSFNHRIKIIAMTANAMAEDREKCMLMGMDDFISKPVRIETLAAVLERHKNVV</sequence>
<evidence type="ECO:0000256" key="12">
    <source>
        <dbReference type="PROSITE-ProRule" id="PRU00169"/>
    </source>
</evidence>
<dbReference type="SMART" id="SM00387">
    <property type="entry name" value="HATPase_c"/>
    <property type="match status" value="1"/>
</dbReference>
<evidence type="ECO:0000256" key="11">
    <source>
        <dbReference type="ARBA" id="ARBA00023170"/>
    </source>
</evidence>
<dbReference type="Pfam" id="PF00512">
    <property type="entry name" value="HisKA"/>
    <property type="match status" value="1"/>
</dbReference>
<protein>
    <recommendedName>
        <fullName evidence="3">histidine kinase</fullName>
        <ecNumber evidence="3">2.7.13.3</ecNumber>
    </recommendedName>
</protein>
<dbReference type="InterPro" id="IPR005467">
    <property type="entry name" value="His_kinase_dom"/>
</dbReference>
<dbReference type="PROSITE" id="PS50110">
    <property type="entry name" value="RESPONSE_REGULATORY"/>
    <property type="match status" value="1"/>
</dbReference>
<feature type="domain" description="Histidine kinase" evidence="14">
    <location>
        <begin position="546"/>
        <end position="769"/>
    </location>
</feature>
<dbReference type="EMBL" id="JACJQB010000007">
    <property type="protein sequence ID" value="MBD2187688.1"/>
    <property type="molecule type" value="Genomic_DNA"/>
</dbReference>
<keyword evidence="4" id="KW-0600">Photoreceptor protein</keyword>
<dbReference type="SUPFAM" id="SSF47384">
    <property type="entry name" value="Homodimeric domain of signal transducing histidine kinase"/>
    <property type="match status" value="1"/>
</dbReference>
<organism evidence="16 17">
    <name type="scientific">Pseudanabaena mucicola FACHB-723</name>
    <dbReference type="NCBI Taxonomy" id="2692860"/>
    <lineage>
        <taxon>Bacteria</taxon>
        <taxon>Bacillati</taxon>
        <taxon>Cyanobacteriota</taxon>
        <taxon>Cyanophyceae</taxon>
        <taxon>Pseudanabaenales</taxon>
        <taxon>Pseudanabaenaceae</taxon>
        <taxon>Pseudanabaena</taxon>
    </lineage>
</organism>
<dbReference type="InterPro" id="IPR036890">
    <property type="entry name" value="HATPase_C_sf"/>
</dbReference>
<keyword evidence="11" id="KW-0675">Receptor</keyword>
<dbReference type="Gene3D" id="3.30.565.10">
    <property type="entry name" value="Histidine kinase-like ATPase, C-terminal domain"/>
    <property type="match status" value="1"/>
</dbReference>
<evidence type="ECO:0000256" key="4">
    <source>
        <dbReference type="ARBA" id="ARBA00022543"/>
    </source>
</evidence>
<keyword evidence="9" id="KW-0157">Chromophore</keyword>
<evidence type="ECO:0000256" key="10">
    <source>
        <dbReference type="ARBA" id="ARBA00023012"/>
    </source>
</evidence>
<dbReference type="PROSITE" id="PS50046">
    <property type="entry name" value="PHYTOCHROME_2"/>
    <property type="match status" value="1"/>
</dbReference>
<keyword evidence="17" id="KW-1185">Reference proteome</keyword>
<dbReference type="CDD" id="cd17546">
    <property type="entry name" value="REC_hyHK_CKI1_RcsC-like"/>
    <property type="match status" value="1"/>
</dbReference>
<dbReference type="InterPro" id="IPR043150">
    <property type="entry name" value="Phytochrome_PHY_sf"/>
</dbReference>
<dbReference type="InterPro" id="IPR001789">
    <property type="entry name" value="Sig_transdc_resp-reg_receiver"/>
</dbReference>
<evidence type="ECO:0000256" key="7">
    <source>
        <dbReference type="ARBA" id="ARBA00022679"/>
    </source>
</evidence>
<evidence type="ECO:0000256" key="8">
    <source>
        <dbReference type="ARBA" id="ARBA00022777"/>
    </source>
</evidence>
<dbReference type="SMART" id="SM00388">
    <property type="entry name" value="HisKA"/>
    <property type="match status" value="1"/>
</dbReference>
<dbReference type="SUPFAM" id="SSF55781">
    <property type="entry name" value="GAF domain-like"/>
    <property type="match status" value="2"/>
</dbReference>
<keyword evidence="7" id="KW-0808">Transferase</keyword>
<keyword evidence="5 12" id="KW-0597">Phosphoprotein</keyword>
<dbReference type="Gene3D" id="3.30.450.40">
    <property type="match status" value="1"/>
</dbReference>
<evidence type="ECO:0000259" key="14">
    <source>
        <dbReference type="PROSITE" id="PS50109"/>
    </source>
</evidence>
<proteinExistence type="inferred from homology"/>
<dbReference type="SUPFAM" id="SSF55874">
    <property type="entry name" value="ATPase domain of HSP90 chaperone/DNA topoisomerase II/histidine kinase"/>
    <property type="match status" value="1"/>
</dbReference>
<gene>
    <name evidence="16" type="ORF">H6F41_05965</name>
</gene>
<dbReference type="InterPro" id="IPR016132">
    <property type="entry name" value="Phyto_chromo_attachment"/>
</dbReference>
<dbReference type="Pfam" id="PF08446">
    <property type="entry name" value="PAS_2"/>
    <property type="match status" value="1"/>
</dbReference>